<evidence type="ECO:0000256" key="1">
    <source>
        <dbReference type="SAM" id="MobiDB-lite"/>
    </source>
</evidence>
<keyword evidence="2" id="KW-0812">Transmembrane</keyword>
<evidence type="ECO:0000313" key="4">
    <source>
        <dbReference type="Proteomes" id="UP001267426"/>
    </source>
</evidence>
<dbReference type="InterPro" id="IPR024787">
    <property type="entry name" value="EcsC"/>
</dbReference>
<feature type="region of interest" description="Disordered" evidence="1">
    <location>
        <begin position="203"/>
        <end position="236"/>
    </location>
</feature>
<keyword evidence="2" id="KW-0472">Membrane</keyword>
<proteinExistence type="predicted"/>
<keyword evidence="2" id="KW-1133">Transmembrane helix</keyword>
<dbReference type="EMBL" id="JAVRHT010000018">
    <property type="protein sequence ID" value="MDT0631851.1"/>
    <property type="molecule type" value="Genomic_DNA"/>
</dbReference>
<dbReference type="Proteomes" id="UP001267426">
    <property type="component" value="Unassembled WGS sequence"/>
</dbReference>
<dbReference type="Pfam" id="PF12787">
    <property type="entry name" value="EcsC"/>
    <property type="match status" value="1"/>
</dbReference>
<comment type="caution">
    <text evidence="3">The sequence shown here is derived from an EMBL/GenBank/DDBJ whole genome shotgun (WGS) entry which is preliminary data.</text>
</comment>
<organism evidence="3 4">
    <name type="scientific">Rubrivirga litoralis</name>
    <dbReference type="NCBI Taxonomy" id="3075598"/>
    <lineage>
        <taxon>Bacteria</taxon>
        <taxon>Pseudomonadati</taxon>
        <taxon>Rhodothermota</taxon>
        <taxon>Rhodothermia</taxon>
        <taxon>Rhodothermales</taxon>
        <taxon>Rubricoccaceae</taxon>
        <taxon>Rubrivirga</taxon>
    </lineage>
</organism>
<feature type="transmembrane region" description="Helical" evidence="2">
    <location>
        <begin position="53"/>
        <end position="71"/>
    </location>
</feature>
<keyword evidence="4" id="KW-1185">Reference proteome</keyword>
<sequence length="236" mass="24443">MNATVRRFVLDRLYPSVVDGLPSLGTPAEFAASARAQGGTVDEQADRLVRRHVALSSAAGFLSGLGGWITLPVVLPANLVGVASIQIHMAASIAALAGHDPRQGGTRQRVLGCLVGSTPADPARDAEQETLDRFGLKLAERGLNFVVSNAARAAKWGAKKAATRTVRRRLLRGIPLVGGVIGAASDGYVTAKVAQVAREEFLGGIPEPSGPDFPPSSGDGLPDGVVPAPTDRETTL</sequence>
<evidence type="ECO:0000256" key="2">
    <source>
        <dbReference type="SAM" id="Phobius"/>
    </source>
</evidence>
<evidence type="ECO:0000313" key="3">
    <source>
        <dbReference type="EMBL" id="MDT0631851.1"/>
    </source>
</evidence>
<gene>
    <name evidence="3" type="ORF">RM540_08855</name>
</gene>
<accession>A0ABU3BRP4</accession>
<name>A0ABU3BRP4_9BACT</name>
<dbReference type="RefSeq" id="WP_311663228.1">
    <property type="nucleotide sequence ID" value="NZ_JAVRHT010000018.1"/>
</dbReference>
<protein>
    <submittedName>
        <fullName evidence="3">EcsC family protein</fullName>
    </submittedName>
</protein>
<reference evidence="3 4" key="1">
    <citation type="submission" date="2023-09" db="EMBL/GenBank/DDBJ databases">
        <authorList>
            <person name="Rey-Velasco X."/>
        </authorList>
    </citation>
    <scope>NUCLEOTIDE SEQUENCE [LARGE SCALE GENOMIC DNA]</scope>
    <source>
        <strain evidence="3 4">F394</strain>
    </source>
</reference>
<feature type="compositionally biased region" description="Low complexity" evidence="1">
    <location>
        <begin position="215"/>
        <end position="224"/>
    </location>
</feature>